<keyword evidence="6" id="KW-1185">Reference proteome</keyword>
<dbReference type="CDD" id="cd07185">
    <property type="entry name" value="OmpA_C-like"/>
    <property type="match status" value="1"/>
</dbReference>
<dbReference type="InterPro" id="IPR050330">
    <property type="entry name" value="Bact_OuterMem_StrucFunc"/>
</dbReference>
<reference evidence="5 6" key="1">
    <citation type="submission" date="2020-12" db="EMBL/GenBank/DDBJ databases">
        <title>Revised draft genomes of Rhodomicrobium vannielii ATCC 17100 and Rhodomicrobium udaipurense JA643.</title>
        <authorList>
            <person name="Conners E.M."/>
            <person name="Davenport E.J."/>
            <person name="Bose A."/>
        </authorList>
    </citation>
    <scope>NUCLEOTIDE SEQUENCE [LARGE SCALE GENOMIC DNA]</scope>
    <source>
        <strain evidence="5 6">JA643</strain>
    </source>
</reference>
<dbReference type="NCBIfam" id="NF006544">
    <property type="entry name" value="PRK09039.1-3"/>
    <property type="match status" value="1"/>
</dbReference>
<feature type="coiled-coil region" evidence="2">
    <location>
        <begin position="129"/>
        <end position="156"/>
    </location>
</feature>
<keyword evidence="3" id="KW-1133">Transmembrane helix</keyword>
<evidence type="ECO:0000259" key="4">
    <source>
        <dbReference type="PROSITE" id="PS51123"/>
    </source>
</evidence>
<dbReference type="GO" id="GO:0016020">
    <property type="term" value="C:membrane"/>
    <property type="evidence" value="ECO:0007669"/>
    <property type="project" value="UniProtKB-UniRule"/>
</dbReference>
<dbReference type="PROSITE" id="PS51123">
    <property type="entry name" value="OMPA_2"/>
    <property type="match status" value="1"/>
</dbReference>
<dbReference type="AlphaFoldDB" id="A0A8I1GHK1"/>
<name>A0A8I1GHK1_9HYPH</name>
<dbReference type="SUPFAM" id="SSF103088">
    <property type="entry name" value="OmpA-like"/>
    <property type="match status" value="1"/>
</dbReference>
<proteinExistence type="predicted"/>
<dbReference type="RefSeq" id="WP_037233951.1">
    <property type="nucleotide sequence ID" value="NZ_JAEMUK010000011.1"/>
</dbReference>
<gene>
    <name evidence="5" type="ORF">JDN41_06335</name>
</gene>
<dbReference type="Pfam" id="PF00691">
    <property type="entry name" value="OmpA"/>
    <property type="match status" value="1"/>
</dbReference>
<keyword evidence="2" id="KW-0175">Coiled coil</keyword>
<dbReference type="InterPro" id="IPR006665">
    <property type="entry name" value="OmpA-like"/>
</dbReference>
<accession>A0A8I1GHK1</accession>
<dbReference type="Proteomes" id="UP000623250">
    <property type="component" value="Unassembled WGS sequence"/>
</dbReference>
<dbReference type="Gene3D" id="3.30.1330.60">
    <property type="entry name" value="OmpA-like domain"/>
    <property type="match status" value="1"/>
</dbReference>
<dbReference type="NCBIfam" id="NF006543">
    <property type="entry name" value="PRK09039.1-2"/>
    <property type="match status" value="1"/>
</dbReference>
<protein>
    <submittedName>
        <fullName evidence="5">Peptidoglycan -binding protein</fullName>
    </submittedName>
</protein>
<dbReference type="PANTHER" id="PTHR30329:SF21">
    <property type="entry name" value="LIPOPROTEIN YIAD-RELATED"/>
    <property type="match status" value="1"/>
</dbReference>
<organism evidence="5 6">
    <name type="scientific">Rhodomicrobium udaipurense</name>
    <dbReference type="NCBI Taxonomy" id="1202716"/>
    <lineage>
        <taxon>Bacteria</taxon>
        <taxon>Pseudomonadati</taxon>
        <taxon>Pseudomonadota</taxon>
        <taxon>Alphaproteobacteria</taxon>
        <taxon>Hyphomicrobiales</taxon>
        <taxon>Hyphomicrobiaceae</taxon>
        <taxon>Rhodomicrobium</taxon>
    </lineage>
</organism>
<keyword evidence="1 3" id="KW-0472">Membrane</keyword>
<dbReference type="InterPro" id="IPR036737">
    <property type="entry name" value="OmpA-like_sf"/>
</dbReference>
<keyword evidence="3" id="KW-0812">Transmembrane</keyword>
<evidence type="ECO:0000256" key="3">
    <source>
        <dbReference type="SAM" id="Phobius"/>
    </source>
</evidence>
<dbReference type="NCBIfam" id="NF006545">
    <property type="entry name" value="PRK09039.1-4"/>
    <property type="match status" value="1"/>
</dbReference>
<evidence type="ECO:0000313" key="5">
    <source>
        <dbReference type="EMBL" id="MBJ7543172.1"/>
    </source>
</evidence>
<feature type="domain" description="OmpA-like" evidence="4">
    <location>
        <begin position="213"/>
        <end position="339"/>
    </location>
</feature>
<evidence type="ECO:0000313" key="6">
    <source>
        <dbReference type="Proteomes" id="UP000623250"/>
    </source>
</evidence>
<comment type="caution">
    <text evidence="5">The sequence shown here is derived from an EMBL/GenBank/DDBJ whole genome shotgun (WGS) entry which is preliminary data.</text>
</comment>
<evidence type="ECO:0000256" key="1">
    <source>
        <dbReference type="PROSITE-ProRule" id="PRU00473"/>
    </source>
</evidence>
<dbReference type="EMBL" id="JAEMUK010000011">
    <property type="protein sequence ID" value="MBJ7543172.1"/>
    <property type="molecule type" value="Genomic_DNA"/>
</dbReference>
<feature type="transmembrane region" description="Helical" evidence="3">
    <location>
        <begin position="21"/>
        <end position="43"/>
    </location>
</feature>
<sequence length="339" mass="37593">MALSKRRRPHAVDYWPGFVDALSTLLLVVTFLMVLFMVAQYFAAQDASGKDTALAKLQRQIAQMADLLSLERSQKKTAMEESSGLRETLAATSAENKRLTSLLSVDSAKSGDARVAAVTTQLDEQKSITAQALAQVELLNQQILALRKQLAALENSLGDSDKRDKQAQAQISDLGQRLNVALAKRVQELSQYRSTFFGELKKSLGDRDDIQVVGDRFVFQSEIFFDSGSADLSPLGYAELDKLGTALRDLENKIPRDINWVLRIDGHTDVRPIATAAFRSNWELSSQRAISVVKYLVSKGVPPNRLVAAGFGEYQPLTSGYTDADLRRNRRIELKLTEK</sequence>
<evidence type="ECO:0000256" key="2">
    <source>
        <dbReference type="SAM" id="Coils"/>
    </source>
</evidence>
<dbReference type="PANTHER" id="PTHR30329">
    <property type="entry name" value="STATOR ELEMENT OF FLAGELLAR MOTOR COMPLEX"/>
    <property type="match status" value="1"/>
</dbReference>